<evidence type="ECO:0000313" key="1">
    <source>
        <dbReference type="EMBL" id="MBR0672642.1"/>
    </source>
</evidence>
<dbReference type="AlphaFoldDB" id="A0A9X9WZR3"/>
<proteinExistence type="predicted"/>
<dbReference type="EMBL" id="JAAEDM010000046">
    <property type="protein sequence ID" value="MBR0672642.1"/>
    <property type="molecule type" value="Genomic_DNA"/>
</dbReference>
<protein>
    <recommendedName>
        <fullName evidence="3">Mlr4354 like protein</fullName>
    </recommendedName>
</protein>
<dbReference type="Proteomes" id="UP001138751">
    <property type="component" value="Unassembled WGS sequence"/>
</dbReference>
<evidence type="ECO:0008006" key="3">
    <source>
        <dbReference type="Google" id="ProtNLM"/>
    </source>
</evidence>
<reference evidence="1" key="1">
    <citation type="submission" date="2020-01" db="EMBL/GenBank/DDBJ databases">
        <authorList>
            <person name="Rat A."/>
        </authorList>
    </citation>
    <scope>NUCLEOTIDE SEQUENCE</scope>
    <source>
        <strain evidence="1">LMG 31231</strain>
    </source>
</reference>
<reference evidence="1" key="2">
    <citation type="journal article" date="2021" name="Syst. Appl. Microbiol.">
        <title>Roseomonas hellenica sp. nov., isolated from roots of wild-growing Alkanna tinctoria.</title>
        <authorList>
            <person name="Rat A."/>
            <person name="Naranjo H.D."/>
            <person name="Lebbe L."/>
            <person name="Cnockaert M."/>
            <person name="Krigas N."/>
            <person name="Grigoriadou K."/>
            <person name="Maloupa E."/>
            <person name="Willems A."/>
        </authorList>
    </citation>
    <scope>NUCLEOTIDE SEQUENCE</scope>
    <source>
        <strain evidence="1">LMG 31231</strain>
    </source>
</reference>
<keyword evidence="2" id="KW-1185">Reference proteome</keyword>
<evidence type="ECO:0000313" key="2">
    <source>
        <dbReference type="Proteomes" id="UP001138751"/>
    </source>
</evidence>
<name>A0A9X9WZR3_9PROT</name>
<comment type="caution">
    <text evidence="1">The sequence shown here is derived from an EMBL/GenBank/DDBJ whole genome shotgun (WGS) entry which is preliminary data.</text>
</comment>
<dbReference type="InterPro" id="IPR010642">
    <property type="entry name" value="Invasion_prot_B"/>
</dbReference>
<dbReference type="InterPro" id="IPR038696">
    <property type="entry name" value="IalB_sf"/>
</dbReference>
<dbReference type="Gene3D" id="2.60.40.1880">
    <property type="entry name" value="Invasion associated locus B (IalB) protein"/>
    <property type="match status" value="1"/>
</dbReference>
<organism evidence="1 2">
    <name type="scientific">Neoroseomonas soli</name>
    <dbReference type="NCBI Taxonomy" id="1081025"/>
    <lineage>
        <taxon>Bacteria</taxon>
        <taxon>Pseudomonadati</taxon>
        <taxon>Pseudomonadota</taxon>
        <taxon>Alphaproteobacteria</taxon>
        <taxon>Acetobacterales</taxon>
        <taxon>Acetobacteraceae</taxon>
        <taxon>Neoroseomonas</taxon>
    </lineage>
</organism>
<gene>
    <name evidence="1" type="ORF">GXW76_15800</name>
</gene>
<sequence length="166" mass="18004">MIPALAALFVVPALAQEWPRRLGEFGAWTAAVHRDRGQTMCFAFTRARRMTHPRSDVVLSVTHRAQGRDQVAIASGYTYPRNAPVTVEVGRTRLPFFTERTAAYARDGRRAVAAFRGGAEAVSRGPRAAGRQGTVTDAFSLQGFGAAYAAISRECPAGRRGRQAGR</sequence>
<dbReference type="RefSeq" id="WP_211863061.1">
    <property type="nucleotide sequence ID" value="NZ_JAAEDM010000046.1"/>
</dbReference>
<dbReference type="Pfam" id="PF06776">
    <property type="entry name" value="IalB"/>
    <property type="match status" value="1"/>
</dbReference>
<accession>A0A9X9WZR3</accession>